<organism evidence="3">
    <name type="scientific">Haemonchus placei</name>
    <name type="common">Barber's pole worm</name>
    <dbReference type="NCBI Taxonomy" id="6290"/>
    <lineage>
        <taxon>Eukaryota</taxon>
        <taxon>Metazoa</taxon>
        <taxon>Ecdysozoa</taxon>
        <taxon>Nematoda</taxon>
        <taxon>Chromadorea</taxon>
        <taxon>Rhabditida</taxon>
        <taxon>Rhabditina</taxon>
        <taxon>Rhabditomorpha</taxon>
        <taxon>Strongyloidea</taxon>
        <taxon>Trichostrongylidae</taxon>
        <taxon>Haemonchus</taxon>
    </lineage>
</organism>
<accession>A0A0N4VVU0</accession>
<evidence type="ECO:0000313" key="2">
    <source>
        <dbReference type="Proteomes" id="UP000268014"/>
    </source>
</evidence>
<dbReference type="STRING" id="6290.A0A0N4VVU0"/>
<dbReference type="AlphaFoldDB" id="A0A0N4VVU0"/>
<sequence>MLGRYMPFQKRLPLQKRVPRVECETPTLNSLASDLCHLTEPNAATVLDSLARRYQQNVIHVGDSIIHRLIIFCQNYF</sequence>
<proteinExistence type="predicted"/>
<reference evidence="3" key="1">
    <citation type="submission" date="2017-02" db="UniProtKB">
        <authorList>
            <consortium name="WormBaseParasite"/>
        </authorList>
    </citation>
    <scope>IDENTIFICATION</scope>
</reference>
<reference evidence="1 2" key="2">
    <citation type="submission" date="2018-11" db="EMBL/GenBank/DDBJ databases">
        <authorList>
            <consortium name="Pathogen Informatics"/>
        </authorList>
    </citation>
    <scope>NUCLEOTIDE SEQUENCE [LARGE SCALE GENOMIC DNA]</scope>
    <source>
        <strain evidence="1 2">MHpl1</strain>
    </source>
</reference>
<protein>
    <submittedName>
        <fullName evidence="1 3">Uncharacterized protein</fullName>
    </submittedName>
</protein>
<name>A0A0N4VVU0_HAEPC</name>
<evidence type="ECO:0000313" key="3">
    <source>
        <dbReference type="WBParaSite" id="HPLM_0000141001-mRNA-1"/>
    </source>
</evidence>
<gene>
    <name evidence="1" type="ORF">HPLM_LOCUS1408</name>
</gene>
<evidence type="ECO:0000313" key="1">
    <source>
        <dbReference type="EMBL" id="VDO09394.1"/>
    </source>
</evidence>
<dbReference type="Proteomes" id="UP000268014">
    <property type="component" value="Unassembled WGS sequence"/>
</dbReference>
<dbReference type="EMBL" id="UZAF01001857">
    <property type="protein sequence ID" value="VDO09394.1"/>
    <property type="molecule type" value="Genomic_DNA"/>
</dbReference>
<dbReference type="WBParaSite" id="HPLM_0000141001-mRNA-1">
    <property type="protein sequence ID" value="HPLM_0000141001-mRNA-1"/>
    <property type="gene ID" value="HPLM_0000141001"/>
</dbReference>
<dbReference type="OrthoDB" id="5842468at2759"/>
<keyword evidence="2" id="KW-1185">Reference proteome</keyword>